<comment type="subcellular location">
    <subcellularLocation>
        <location evidence="2">Golgi apparatus membrane</location>
        <topology evidence="2">Single-pass type II membrane protein</topology>
    </subcellularLocation>
    <subcellularLocation>
        <location evidence="12">Golgi apparatus</location>
        <location evidence="12">Golgi stack membrane</location>
    </subcellularLocation>
</comment>
<dbReference type="GO" id="GO:0042732">
    <property type="term" value="P:D-xylose metabolic process"/>
    <property type="evidence" value="ECO:0007669"/>
    <property type="project" value="InterPro"/>
</dbReference>
<accession>A0A938BU34</accession>
<dbReference type="EMBL" id="VGIR01000032">
    <property type="protein sequence ID" value="MBM3331513.1"/>
    <property type="molecule type" value="Genomic_DNA"/>
</dbReference>
<organism evidence="14 15">
    <name type="scientific">candidate division WOR-3 bacterium</name>
    <dbReference type="NCBI Taxonomy" id="2052148"/>
    <lineage>
        <taxon>Bacteria</taxon>
        <taxon>Bacteria division WOR-3</taxon>
    </lineage>
</organism>
<evidence type="ECO:0000313" key="15">
    <source>
        <dbReference type="Proteomes" id="UP000779900"/>
    </source>
</evidence>
<protein>
    <submittedName>
        <fullName evidence="14">SDR family oxidoreductase</fullName>
    </submittedName>
</protein>
<comment type="caution">
    <text evidence="14">The sequence shown here is derived from an EMBL/GenBank/DDBJ whole genome shotgun (WGS) entry which is preliminary data.</text>
</comment>
<dbReference type="SUPFAM" id="SSF51735">
    <property type="entry name" value="NAD(P)-binding Rossmann-fold domains"/>
    <property type="match status" value="1"/>
</dbReference>
<dbReference type="InterPro" id="IPR044516">
    <property type="entry name" value="UXS-like"/>
</dbReference>
<name>A0A938BU34_UNCW3</name>
<reference evidence="14" key="1">
    <citation type="submission" date="2019-03" db="EMBL/GenBank/DDBJ databases">
        <title>Lake Tanganyika Metagenome-Assembled Genomes (MAGs).</title>
        <authorList>
            <person name="Tran P."/>
        </authorList>
    </citation>
    <scope>NUCLEOTIDE SEQUENCE</scope>
    <source>
        <strain evidence="14">K_DeepCast_150m_m2_040</strain>
    </source>
</reference>
<dbReference type="InterPro" id="IPR036291">
    <property type="entry name" value="NAD(P)-bd_dom_sf"/>
</dbReference>
<evidence type="ECO:0000256" key="3">
    <source>
        <dbReference type="ARBA" id="ARBA00022692"/>
    </source>
</evidence>
<dbReference type="AlphaFoldDB" id="A0A938BU34"/>
<keyword evidence="11" id="KW-0456">Lyase</keyword>
<keyword evidence="3" id="KW-0812">Transmembrane</keyword>
<dbReference type="Gene3D" id="3.40.50.720">
    <property type="entry name" value="NAD(P)-binding Rossmann-like Domain"/>
    <property type="match status" value="1"/>
</dbReference>
<dbReference type="CDD" id="cd05230">
    <property type="entry name" value="UGD_SDR_e"/>
    <property type="match status" value="1"/>
</dbReference>
<dbReference type="InterPro" id="IPR001509">
    <property type="entry name" value="Epimerase_deHydtase"/>
</dbReference>
<evidence type="ECO:0000259" key="13">
    <source>
        <dbReference type="Pfam" id="PF01370"/>
    </source>
</evidence>
<proteinExistence type="predicted"/>
<keyword evidence="9" id="KW-0472">Membrane</keyword>
<evidence type="ECO:0000256" key="10">
    <source>
        <dbReference type="ARBA" id="ARBA00023180"/>
    </source>
</evidence>
<evidence type="ECO:0000256" key="5">
    <source>
        <dbReference type="ARBA" id="ARBA00022968"/>
    </source>
</evidence>
<sequence>MRALVAGGAGFVGSHLCDLLLDNGFEVLCLDSLLTGSKRNIRHLLSRPDFRFQRVDVTKRLRLPGRVDVVFNLASPASPKDYMALPLATLAVGSSGTRNLLEVALGKKAVFVQASTSEIYGDPLLHPQPESYWGNVNSIGPRSAYDEAKRFGEALVMAYHRRYGLATRIARIFNTYGPRMKLDDGRIVPTLVHQALTGRPLTVFGTGRQTRSFCYVSDMVEGLYRLASCSDPMPVNLGNPHEFTILRFAQVVKKLTGSVSPLKFEPLPEDDPKRRRPNISRAQRLLRWQPKVQLEPGLKLTIDSFRKKT</sequence>
<evidence type="ECO:0000256" key="2">
    <source>
        <dbReference type="ARBA" id="ARBA00004323"/>
    </source>
</evidence>
<dbReference type="GO" id="GO:0005737">
    <property type="term" value="C:cytoplasm"/>
    <property type="evidence" value="ECO:0007669"/>
    <property type="project" value="TreeGrafter"/>
</dbReference>
<evidence type="ECO:0000256" key="6">
    <source>
        <dbReference type="ARBA" id="ARBA00022989"/>
    </source>
</evidence>
<evidence type="ECO:0000256" key="12">
    <source>
        <dbReference type="ARBA" id="ARBA00037859"/>
    </source>
</evidence>
<keyword evidence="5" id="KW-0735">Signal-anchor</keyword>
<evidence type="ECO:0000256" key="11">
    <source>
        <dbReference type="ARBA" id="ARBA00023239"/>
    </source>
</evidence>
<dbReference type="GO" id="GO:0048040">
    <property type="term" value="F:UDP-glucuronate decarboxylase activity"/>
    <property type="evidence" value="ECO:0007669"/>
    <property type="project" value="TreeGrafter"/>
</dbReference>
<dbReference type="GO" id="GO:0070403">
    <property type="term" value="F:NAD+ binding"/>
    <property type="evidence" value="ECO:0007669"/>
    <property type="project" value="InterPro"/>
</dbReference>
<dbReference type="PANTHER" id="PTHR43078">
    <property type="entry name" value="UDP-GLUCURONIC ACID DECARBOXYLASE-RELATED"/>
    <property type="match status" value="1"/>
</dbReference>
<keyword evidence="6" id="KW-1133">Transmembrane helix</keyword>
<evidence type="ECO:0000256" key="9">
    <source>
        <dbReference type="ARBA" id="ARBA00023136"/>
    </source>
</evidence>
<keyword evidence="8" id="KW-0333">Golgi apparatus</keyword>
<dbReference type="Proteomes" id="UP000779900">
    <property type="component" value="Unassembled WGS sequence"/>
</dbReference>
<dbReference type="Pfam" id="PF01370">
    <property type="entry name" value="Epimerase"/>
    <property type="match status" value="1"/>
</dbReference>
<evidence type="ECO:0000313" key="14">
    <source>
        <dbReference type="EMBL" id="MBM3331513.1"/>
    </source>
</evidence>
<keyword evidence="4" id="KW-0210">Decarboxylase</keyword>
<evidence type="ECO:0000256" key="7">
    <source>
        <dbReference type="ARBA" id="ARBA00023027"/>
    </source>
</evidence>
<comment type="cofactor">
    <cofactor evidence="1">
        <name>NAD(+)</name>
        <dbReference type="ChEBI" id="CHEBI:57540"/>
    </cofactor>
</comment>
<evidence type="ECO:0000256" key="8">
    <source>
        <dbReference type="ARBA" id="ARBA00023034"/>
    </source>
</evidence>
<dbReference type="PANTHER" id="PTHR43078:SF6">
    <property type="entry name" value="UDP-GLUCURONIC ACID DECARBOXYLASE 1"/>
    <property type="match status" value="1"/>
</dbReference>
<gene>
    <name evidence="14" type="ORF">FJY68_06630</name>
</gene>
<keyword evidence="10" id="KW-0325">Glycoprotein</keyword>
<evidence type="ECO:0000256" key="1">
    <source>
        <dbReference type="ARBA" id="ARBA00001911"/>
    </source>
</evidence>
<feature type="domain" description="NAD-dependent epimerase/dehydratase" evidence="13">
    <location>
        <begin position="3"/>
        <end position="229"/>
    </location>
</feature>
<dbReference type="FunFam" id="3.40.50.720:FF:000065">
    <property type="entry name" value="UDP-glucuronic acid decarboxylase 1"/>
    <property type="match status" value="1"/>
</dbReference>
<evidence type="ECO:0000256" key="4">
    <source>
        <dbReference type="ARBA" id="ARBA00022793"/>
    </source>
</evidence>
<keyword evidence="7" id="KW-0520">NAD</keyword>